<feature type="domain" description="HTH lysR-type" evidence="5">
    <location>
        <begin position="20"/>
        <end position="75"/>
    </location>
</feature>
<keyword evidence="7" id="KW-1185">Reference proteome</keyword>
<dbReference type="Gene3D" id="1.10.10.10">
    <property type="entry name" value="Winged helix-like DNA-binding domain superfamily/Winged helix DNA-binding domain"/>
    <property type="match status" value="1"/>
</dbReference>
<evidence type="ECO:0000256" key="3">
    <source>
        <dbReference type="ARBA" id="ARBA00023125"/>
    </source>
</evidence>
<protein>
    <submittedName>
        <fullName evidence="6">LysR family transcriptional regulator</fullName>
    </submittedName>
</protein>
<keyword evidence="2" id="KW-0805">Transcription regulation</keyword>
<gene>
    <name evidence="6" type="ORF">J3998_12720</name>
</gene>
<dbReference type="PANTHER" id="PTHR30126:SF5">
    <property type="entry name" value="HTH-TYPE TRANSCRIPTIONAL ACTIVATOR CMPR"/>
    <property type="match status" value="1"/>
</dbReference>
<reference evidence="6 7" key="1">
    <citation type="submission" date="2021-03" db="EMBL/GenBank/DDBJ databases">
        <title>Thiomicrorhabdus sp.nov.,novel sulfur-oxidizing bacteria isolated from coastal sediment.</title>
        <authorList>
            <person name="Liu X."/>
        </authorList>
    </citation>
    <scope>NUCLEOTIDE SEQUENCE [LARGE SCALE GENOMIC DNA]</scope>
    <source>
        <strain evidence="6 7">6S2-11</strain>
    </source>
</reference>
<comment type="caution">
    <text evidence="6">The sequence shown here is derived from an EMBL/GenBank/DDBJ whole genome shotgun (WGS) entry which is preliminary data.</text>
</comment>
<comment type="similarity">
    <text evidence="1">Belongs to the LysR transcriptional regulatory family.</text>
</comment>
<dbReference type="PANTHER" id="PTHR30126">
    <property type="entry name" value="HTH-TYPE TRANSCRIPTIONAL REGULATOR"/>
    <property type="match status" value="1"/>
</dbReference>
<evidence type="ECO:0000313" key="7">
    <source>
        <dbReference type="Proteomes" id="UP000664835"/>
    </source>
</evidence>
<proteinExistence type="inferred from homology"/>
<dbReference type="SUPFAM" id="SSF46785">
    <property type="entry name" value="Winged helix' DNA-binding domain"/>
    <property type="match status" value="1"/>
</dbReference>
<dbReference type="SUPFAM" id="SSF53850">
    <property type="entry name" value="Periplasmic binding protein-like II"/>
    <property type="match status" value="1"/>
</dbReference>
<evidence type="ECO:0000256" key="1">
    <source>
        <dbReference type="ARBA" id="ARBA00009437"/>
    </source>
</evidence>
<dbReference type="PROSITE" id="PS50931">
    <property type="entry name" value="HTH_LYSR"/>
    <property type="match status" value="1"/>
</dbReference>
<dbReference type="CDD" id="cd08419">
    <property type="entry name" value="PBP2_CbbR_RubisCO_like"/>
    <property type="match status" value="1"/>
</dbReference>
<evidence type="ECO:0000256" key="2">
    <source>
        <dbReference type="ARBA" id="ARBA00023015"/>
    </source>
</evidence>
<dbReference type="RefSeq" id="WP_208151045.1">
    <property type="nucleotide sequence ID" value="NZ_JAGETV010000043.1"/>
</dbReference>
<evidence type="ECO:0000259" key="5">
    <source>
        <dbReference type="PROSITE" id="PS50931"/>
    </source>
</evidence>
<dbReference type="InterPro" id="IPR000847">
    <property type="entry name" value="LysR_HTH_N"/>
</dbReference>
<dbReference type="InterPro" id="IPR036390">
    <property type="entry name" value="WH_DNA-bd_sf"/>
</dbReference>
<sequence>MSRLPDGNTNSHFLLRHASLRQIQIFEAVSRHLSFTRAAQELFLTQPTVSAQVKSFAEAIDMPLYEQVGRSIYLTEVGEKVASSCREIIDRLSNLEIMLDDYKGLKRGRLRVAVVTTAKYFTPKALGEFCKKHTDIELSLKVTNRENLFKRIEQNLDDLYIIGQVPTNSQDLEVVPYLPNELVIIAHPEHELVGQKVSLKRLAQEPFIMREEGSGIRSAVESLFAAQGLKINERLMMETNEAIKHCVIGDLGVACVSRHALNPVERLNGPIVELDVEGFPIRKHWNIVYPKGKELSVLASEFLQFLQDRGDEYHQIDDSTVASDLAKPN</sequence>
<evidence type="ECO:0000313" key="6">
    <source>
        <dbReference type="EMBL" id="MBO1928434.1"/>
    </source>
</evidence>
<dbReference type="InterPro" id="IPR005119">
    <property type="entry name" value="LysR_subst-bd"/>
</dbReference>
<keyword evidence="4" id="KW-0804">Transcription</keyword>
<name>A0ABS3Q918_9GAMM</name>
<evidence type="ECO:0000256" key="4">
    <source>
        <dbReference type="ARBA" id="ARBA00023163"/>
    </source>
</evidence>
<dbReference type="Proteomes" id="UP000664835">
    <property type="component" value="Unassembled WGS sequence"/>
</dbReference>
<dbReference type="Pfam" id="PF03466">
    <property type="entry name" value="LysR_substrate"/>
    <property type="match status" value="1"/>
</dbReference>
<dbReference type="Gene3D" id="3.40.190.290">
    <property type="match status" value="1"/>
</dbReference>
<organism evidence="6 7">
    <name type="scientific">Thiomicrorhabdus marina</name>
    <dbReference type="NCBI Taxonomy" id="2818442"/>
    <lineage>
        <taxon>Bacteria</taxon>
        <taxon>Pseudomonadati</taxon>
        <taxon>Pseudomonadota</taxon>
        <taxon>Gammaproteobacteria</taxon>
        <taxon>Thiotrichales</taxon>
        <taxon>Piscirickettsiaceae</taxon>
        <taxon>Thiomicrorhabdus</taxon>
    </lineage>
</organism>
<dbReference type="InterPro" id="IPR036388">
    <property type="entry name" value="WH-like_DNA-bd_sf"/>
</dbReference>
<accession>A0ABS3Q918</accession>
<keyword evidence="3" id="KW-0238">DNA-binding</keyword>
<dbReference type="EMBL" id="JAGETV010000043">
    <property type="protein sequence ID" value="MBO1928434.1"/>
    <property type="molecule type" value="Genomic_DNA"/>
</dbReference>
<dbReference type="Pfam" id="PF00126">
    <property type="entry name" value="HTH_1"/>
    <property type="match status" value="1"/>
</dbReference>